<reference evidence="1" key="1">
    <citation type="submission" date="2011-11" db="EMBL/GenBank/DDBJ databases">
        <title>The Genome Sequence of Fusarium oxysporum PHW808.</title>
        <authorList>
            <consortium name="The Broad Institute Genome Sequencing Platform"/>
            <person name="Ma L.-J."/>
            <person name="Gale L.R."/>
            <person name="Schwartz D.C."/>
            <person name="Zhou S."/>
            <person name="Corby-Kistler H."/>
            <person name="Young S.K."/>
            <person name="Zeng Q."/>
            <person name="Gargeya S."/>
            <person name="Fitzgerald M."/>
            <person name="Haas B."/>
            <person name="Abouelleil A."/>
            <person name="Alvarado L."/>
            <person name="Arachchi H.M."/>
            <person name="Berlin A."/>
            <person name="Brown A."/>
            <person name="Chapman S.B."/>
            <person name="Chen Z."/>
            <person name="Dunbar C."/>
            <person name="Freedman E."/>
            <person name="Gearin G."/>
            <person name="Goldberg J."/>
            <person name="Griggs A."/>
            <person name="Gujja S."/>
            <person name="Heiman D."/>
            <person name="Howarth C."/>
            <person name="Larson L."/>
            <person name="Lui A."/>
            <person name="MacDonald P.J.P."/>
            <person name="Montmayeur A."/>
            <person name="Murphy C."/>
            <person name="Neiman D."/>
            <person name="Pearson M."/>
            <person name="Priest M."/>
            <person name="Roberts A."/>
            <person name="Saif S."/>
            <person name="Shea T."/>
            <person name="Shenoy N."/>
            <person name="Sisk P."/>
            <person name="Stolte C."/>
            <person name="Sykes S."/>
            <person name="Wortman J."/>
            <person name="Nusbaum C."/>
            <person name="Birren B."/>
        </authorList>
    </citation>
    <scope>NUCLEOTIDE SEQUENCE [LARGE SCALE GENOMIC DNA]</scope>
    <source>
        <strain evidence="1">54008</strain>
    </source>
</reference>
<proteinExistence type="predicted"/>
<name>X0GZG3_FUSOX</name>
<gene>
    <name evidence="1" type="ORF">FOPG_18547</name>
</gene>
<reference evidence="1" key="2">
    <citation type="submission" date="2012-05" db="EMBL/GenBank/DDBJ databases">
        <title>The Genome Annotation of Fusarium oxysporum PHW808.</title>
        <authorList>
            <consortium name="The Broad Institute Genomics Platform"/>
            <person name="Ma L.-J."/>
            <person name="Corby-Kistler H."/>
            <person name="Broz K."/>
            <person name="Gale L.R."/>
            <person name="Jonkers W."/>
            <person name="O'Donnell K."/>
            <person name="Ploetz R."/>
            <person name="Steinberg C."/>
            <person name="Schwartz D.C."/>
            <person name="VanEtten H."/>
            <person name="Zhou S."/>
            <person name="Young S.K."/>
            <person name="Zeng Q."/>
            <person name="Gargeya S."/>
            <person name="Fitzgerald M."/>
            <person name="Abouelleil A."/>
            <person name="Alvarado L."/>
            <person name="Chapman S.B."/>
            <person name="Gainer-Dewar J."/>
            <person name="Goldberg J."/>
            <person name="Griggs A."/>
            <person name="Gujja S."/>
            <person name="Hansen M."/>
            <person name="Howarth C."/>
            <person name="Imamovic A."/>
            <person name="Ireland A."/>
            <person name="Larimer J."/>
            <person name="McCowan C."/>
            <person name="Murphy C."/>
            <person name="Pearson M."/>
            <person name="Poon T.W."/>
            <person name="Priest M."/>
            <person name="Roberts A."/>
            <person name="Saif S."/>
            <person name="Shea T."/>
            <person name="Sykes S."/>
            <person name="Wortman J."/>
            <person name="Nusbaum C."/>
            <person name="Birren B."/>
        </authorList>
    </citation>
    <scope>NUCLEOTIDE SEQUENCE</scope>
    <source>
        <strain evidence="1">54008</strain>
    </source>
</reference>
<protein>
    <submittedName>
        <fullName evidence="1">Uncharacterized protein</fullName>
    </submittedName>
</protein>
<dbReference type="OrthoDB" id="5105330at2759"/>
<organism evidence="1">
    <name type="scientific">Fusarium oxysporum f. sp. conglutinans race 2 54008</name>
    <dbReference type="NCBI Taxonomy" id="1089457"/>
    <lineage>
        <taxon>Eukaryota</taxon>
        <taxon>Fungi</taxon>
        <taxon>Dikarya</taxon>
        <taxon>Ascomycota</taxon>
        <taxon>Pezizomycotina</taxon>
        <taxon>Sordariomycetes</taxon>
        <taxon>Hypocreomycetidae</taxon>
        <taxon>Hypocreales</taxon>
        <taxon>Nectriaceae</taxon>
        <taxon>Fusarium</taxon>
        <taxon>Fusarium oxysporum species complex</taxon>
    </lineage>
</organism>
<sequence length="118" mass="12541">MAEMPQWLINAPCCMEDGAISDSPPEPGMGGPRGLWHELAPRLVPSAGSAGDVLNHGSLDGARVTSSLFRGCQDYSPLGRKFLDFFLLFLGSPVSAWIGMAQPPQKRGQASMPKAMIG</sequence>
<evidence type="ECO:0000313" key="1">
    <source>
        <dbReference type="EMBL" id="EXL65221.1"/>
    </source>
</evidence>
<dbReference type="EMBL" id="JH659181">
    <property type="protein sequence ID" value="EXL65221.1"/>
    <property type="molecule type" value="Genomic_DNA"/>
</dbReference>
<dbReference type="AlphaFoldDB" id="X0GZG3"/>
<accession>X0GZG3</accession>
<dbReference type="Proteomes" id="UP000030676">
    <property type="component" value="Unassembled WGS sequence"/>
</dbReference>
<dbReference type="HOGENOM" id="CLU_156008_0_0_1"/>